<dbReference type="NCBIfam" id="TIGR02734">
    <property type="entry name" value="crtI_fam"/>
    <property type="match status" value="1"/>
</dbReference>
<dbReference type="PANTHER" id="PTHR43734">
    <property type="entry name" value="PHYTOENE DESATURASE"/>
    <property type="match status" value="1"/>
</dbReference>
<feature type="domain" description="Amine oxidase" evidence="13">
    <location>
        <begin position="14"/>
        <end position="486"/>
    </location>
</feature>
<gene>
    <name evidence="14" type="ORF">ACFOEO_01035</name>
</gene>
<evidence type="ECO:0000259" key="13">
    <source>
        <dbReference type="Pfam" id="PF01593"/>
    </source>
</evidence>
<keyword evidence="15" id="KW-1185">Reference proteome</keyword>
<reference evidence="15" key="1">
    <citation type="journal article" date="2019" name="Int. J. Syst. Evol. Microbiol.">
        <title>The Global Catalogue of Microorganisms (GCM) 10K type strain sequencing project: providing services to taxonomists for standard genome sequencing and annotation.</title>
        <authorList>
            <consortium name="The Broad Institute Genomics Platform"/>
            <consortium name="The Broad Institute Genome Sequencing Center for Infectious Disease"/>
            <person name="Wu L."/>
            <person name="Ma J."/>
        </authorList>
    </citation>
    <scope>NUCLEOTIDE SEQUENCE [LARGE SCALE GENOMIC DNA]</scope>
    <source>
        <strain evidence="15">CCM 7756</strain>
    </source>
</reference>
<evidence type="ECO:0000256" key="3">
    <source>
        <dbReference type="ARBA" id="ARBA00022746"/>
    </source>
</evidence>
<evidence type="ECO:0000256" key="8">
    <source>
        <dbReference type="ARBA" id="ARBA00039159"/>
    </source>
</evidence>
<comment type="similarity">
    <text evidence="7">Belongs to the carotenoid/retinoid oxidoreductase family. CrtP subfamily.</text>
</comment>
<dbReference type="EMBL" id="JBHRVQ010000001">
    <property type="protein sequence ID" value="MFC3387192.1"/>
    <property type="molecule type" value="Genomic_DNA"/>
</dbReference>
<dbReference type="Proteomes" id="UP001595637">
    <property type="component" value="Unassembled WGS sequence"/>
</dbReference>
<evidence type="ECO:0000256" key="4">
    <source>
        <dbReference type="ARBA" id="ARBA00022827"/>
    </source>
</evidence>
<proteinExistence type="inferred from homology"/>
<sequence length="499" mass="56551">MTGNKTALVIGAGLGGLSAAITLSQNGFDVSLYEKNEHLGGKLNRHEQNGFGFDLGPSLLTMPYIFERLFTQSGKTMEDYVEIEELPLQWRSFFTDGRRIDLYKDLEQMAFENPELTDQDLKEYRKFLDYAGKIDRLTLPGYFERGLDDIRSIIRFHGPLTALRGFDYFSTMQQGINKRVSNPHLRDMLGYFIKYVGSSSYNAPAVLNMMAHMQYEQGVWYVKGGLHKLAEGIAQLARDIGVKIHTGQAIKTAVTNNEKEIQHIVLEDGSKVSADYIVSNMEVLPFYRRILDTPPRNLTSLENKFEPASSGLVLHLGVDRTYPQLSHHNFFFSRNSKKNYEEVFNKKIMPSDPTIYLVNTNKTDASQAPEGYENLKILPHIPALQKKEYTKADYLAFRETVLKKLEDMGLTDLRKHIVSEYMLTPHDIQSLYFSDHGAIYGTISDRKKNRGFKHPKKAKDISNLYFVGGTVNPGGGMPMVTLSGQQVGAMIADRERNGK</sequence>
<keyword evidence="4" id="KW-0274">FAD</keyword>
<dbReference type="Pfam" id="PF01593">
    <property type="entry name" value="Amino_oxidase"/>
    <property type="match status" value="1"/>
</dbReference>
<dbReference type="InterPro" id="IPR002937">
    <property type="entry name" value="Amino_oxidase"/>
</dbReference>
<comment type="cofactor">
    <cofactor evidence="1">
        <name>FAD</name>
        <dbReference type="ChEBI" id="CHEBI:57692"/>
    </cofactor>
</comment>
<evidence type="ECO:0000313" key="15">
    <source>
        <dbReference type="Proteomes" id="UP001595637"/>
    </source>
</evidence>
<dbReference type="PANTHER" id="PTHR43734:SF7">
    <property type="entry name" value="4,4'-DIAPONEUROSPORENE OXYGENASE"/>
    <property type="match status" value="1"/>
</dbReference>
<dbReference type="InterPro" id="IPR036188">
    <property type="entry name" value="FAD/NAD-bd_sf"/>
</dbReference>
<evidence type="ECO:0000256" key="1">
    <source>
        <dbReference type="ARBA" id="ARBA00001974"/>
    </source>
</evidence>
<evidence type="ECO:0000256" key="9">
    <source>
        <dbReference type="ARBA" id="ARBA00041900"/>
    </source>
</evidence>
<comment type="catalytic activity">
    <reaction evidence="11">
        <text>all-trans-4,4'-diaponeurosporene + 2 AH2 + 2 O2 = 4,4'-diaponeurosporenal + 2 A + 3 H2O</text>
        <dbReference type="Rhea" id="RHEA:56104"/>
        <dbReference type="ChEBI" id="CHEBI:13193"/>
        <dbReference type="ChEBI" id="CHEBI:15377"/>
        <dbReference type="ChEBI" id="CHEBI:15379"/>
        <dbReference type="ChEBI" id="CHEBI:17499"/>
        <dbReference type="ChEBI" id="CHEBI:62743"/>
        <dbReference type="ChEBI" id="CHEBI:79065"/>
    </reaction>
</comment>
<comment type="pathway">
    <text evidence="6">Carotenoid biosynthesis; staphyloxanthin biosynthesis; staphyloxanthin from farnesyl diphosphate: step 3/5.</text>
</comment>
<evidence type="ECO:0000313" key="14">
    <source>
        <dbReference type="EMBL" id="MFC3387192.1"/>
    </source>
</evidence>
<evidence type="ECO:0000256" key="6">
    <source>
        <dbReference type="ARBA" id="ARBA00037901"/>
    </source>
</evidence>
<dbReference type="Gene3D" id="3.50.50.60">
    <property type="entry name" value="FAD/NAD(P)-binding domain"/>
    <property type="match status" value="2"/>
</dbReference>
<keyword evidence="2" id="KW-0285">Flavoprotein</keyword>
<dbReference type="SUPFAM" id="SSF51905">
    <property type="entry name" value="FAD/NAD(P)-binding domain"/>
    <property type="match status" value="1"/>
</dbReference>
<evidence type="ECO:0000256" key="11">
    <source>
        <dbReference type="ARBA" id="ARBA00048532"/>
    </source>
</evidence>
<organism evidence="14 15">
    <name type="scientific">Salinicoccus sesuvii</name>
    <dbReference type="NCBI Taxonomy" id="868281"/>
    <lineage>
        <taxon>Bacteria</taxon>
        <taxon>Bacillati</taxon>
        <taxon>Bacillota</taxon>
        <taxon>Bacilli</taxon>
        <taxon>Bacillales</taxon>
        <taxon>Staphylococcaceae</taxon>
        <taxon>Salinicoccus</taxon>
    </lineage>
</organism>
<dbReference type="InterPro" id="IPR014105">
    <property type="entry name" value="Carotenoid/retinoid_OxRdtase"/>
</dbReference>
<accession>A0ABV7N215</accession>
<evidence type="ECO:0000256" key="12">
    <source>
        <dbReference type="RuleBase" id="RU362075"/>
    </source>
</evidence>
<keyword evidence="5 12" id="KW-0560">Oxidoreductase</keyword>
<comment type="caution">
    <text evidence="14">The sequence shown here is derived from an EMBL/GenBank/DDBJ whole genome shotgun (WGS) entry which is preliminary data.</text>
</comment>
<evidence type="ECO:0000256" key="2">
    <source>
        <dbReference type="ARBA" id="ARBA00022630"/>
    </source>
</evidence>
<evidence type="ECO:0000256" key="5">
    <source>
        <dbReference type="ARBA" id="ARBA00023002"/>
    </source>
</evidence>
<evidence type="ECO:0000256" key="10">
    <source>
        <dbReference type="ARBA" id="ARBA00042619"/>
    </source>
</evidence>
<dbReference type="RefSeq" id="WP_380650771.1">
    <property type="nucleotide sequence ID" value="NZ_JBHRVQ010000001.1"/>
</dbReference>
<name>A0ABV7N215_9STAP</name>
<keyword evidence="3 12" id="KW-0125">Carotenoid biosynthesis</keyword>
<evidence type="ECO:0000256" key="7">
    <source>
        <dbReference type="ARBA" id="ARBA00038194"/>
    </source>
</evidence>
<protein>
    <recommendedName>
        <fullName evidence="8">4,4'-diaponeurosporene oxygenase</fullName>
    </recommendedName>
    <alternativeName>
        <fullName evidence="9">4,4'-diaponeurosporene oxidase</fullName>
    </alternativeName>
    <alternativeName>
        <fullName evidence="10">Carotenoid oxidase</fullName>
    </alternativeName>
</protein>